<dbReference type="HOGENOM" id="CLU_006756_3_2_7"/>
<sequence length="515" mass="56386">MHITSRYFPNKFIALIALVTLALSPLLGAEKNRNACEYRSFTIKTNNKATGAEFLNELAEMCDFSIVVKDAEAEKLLAKNLNGINIKNLSLDEVFQIVIHDNDLFYTYDKNFLKISALATKSFKVDYVTSVRTGTAVINASVDSTPTEEGGTKDQTMQSQNSISSNETFDFWKTIATELMAVINTGAESYHAQSPMINANAGIITVTATKKQLDRAKDYIDLLRERLHKQVLIDVSIISVALDNTNKTGIDWSKFSLGFSSSSIFNNSNNNNRTSHTYTNTSSTSSDTAIDSAITRTYNNLTVVNDAVFSVSGLIDFLGSSGDAKVVSSPKVLTMNNQQALITIGDNINYRVPEDTTNTAATTNTTLTTTYTNYSIFIGVLLNITPEISEDNEIILRINPSVSSFKYASDDAQRSVGNERVMAPDTQEKKLSTVVKVNDGSTIILGGLIASERGQENSSVPLLSSIPFLGEAFKHSEETLKTKELVFVITPRIIGAKGTDKATLKDLGYSQKIYE</sequence>
<feature type="domain" description="Type II/III secretion system secretin-like" evidence="5">
    <location>
        <begin position="318"/>
        <end position="494"/>
    </location>
</feature>
<dbReference type="AlphaFoldDB" id="I3XX48"/>
<dbReference type="STRING" id="760154.Sulba_1228"/>
<proteinExistence type="inferred from homology"/>
<dbReference type="PANTHER" id="PTHR30332">
    <property type="entry name" value="PROBABLE GENERAL SECRETION PATHWAY PROTEIN D"/>
    <property type="match status" value="1"/>
</dbReference>
<dbReference type="InterPro" id="IPR001775">
    <property type="entry name" value="GspD/PilQ"/>
</dbReference>
<organism evidence="6 7">
    <name type="scientific">Sulfurospirillum barnesii (strain ATCC 700032 / DSM 10660 / SES-3)</name>
    <dbReference type="NCBI Taxonomy" id="760154"/>
    <lineage>
        <taxon>Bacteria</taxon>
        <taxon>Pseudomonadati</taxon>
        <taxon>Campylobacterota</taxon>
        <taxon>Epsilonproteobacteria</taxon>
        <taxon>Campylobacterales</taxon>
        <taxon>Sulfurospirillaceae</taxon>
        <taxon>Sulfurospirillum</taxon>
    </lineage>
</organism>
<dbReference type="RefSeq" id="WP_014769401.1">
    <property type="nucleotide sequence ID" value="NC_018002.1"/>
</dbReference>
<evidence type="ECO:0000256" key="3">
    <source>
        <dbReference type="ARBA" id="ARBA00023136"/>
    </source>
</evidence>
<evidence type="ECO:0000259" key="5">
    <source>
        <dbReference type="Pfam" id="PF00263"/>
    </source>
</evidence>
<dbReference type="KEGG" id="sba:Sulba_1228"/>
<dbReference type="Pfam" id="PF00263">
    <property type="entry name" value="Secretin"/>
    <property type="match status" value="1"/>
</dbReference>
<gene>
    <name evidence="6" type="ordered locus">Sulba_1228</name>
</gene>
<keyword evidence="2" id="KW-0732">Signal</keyword>
<accession>I3XX48</accession>
<comment type="similarity">
    <text evidence="4">Belongs to the bacterial secretin family.</text>
</comment>
<reference evidence="6 7" key="1">
    <citation type="submission" date="2012-06" db="EMBL/GenBank/DDBJ databases">
        <title>Complete sequence of Sulfurospirillum barnesii SES-3.</title>
        <authorList>
            <consortium name="US DOE Joint Genome Institute"/>
            <person name="Lucas S."/>
            <person name="Han J."/>
            <person name="Lapidus A."/>
            <person name="Cheng J.-F."/>
            <person name="Goodwin L."/>
            <person name="Pitluck S."/>
            <person name="Peters L."/>
            <person name="Ovchinnikova G."/>
            <person name="Lu M."/>
            <person name="Detter J.C."/>
            <person name="Han C."/>
            <person name="Tapia R."/>
            <person name="Land M."/>
            <person name="Hauser L."/>
            <person name="Kyrpides N."/>
            <person name="Ivanova N."/>
            <person name="Pagani I."/>
            <person name="Stolz J."/>
            <person name="Arkin A."/>
            <person name="Dehal P."/>
            <person name="Oremland R."/>
            <person name="Saltikov C."/>
            <person name="Basu P."/>
            <person name="Hollibaugh J."/>
            <person name="Newman D."/>
            <person name="Stolyar S."/>
            <person name="Hazen T."/>
            <person name="Woyke T."/>
        </authorList>
    </citation>
    <scope>NUCLEOTIDE SEQUENCE [LARGE SCALE GENOMIC DNA]</scope>
    <source>
        <strain evidence="7">ATCC 700032 / DSM 10660 / SES-3</strain>
    </source>
</reference>
<dbReference type="eggNOG" id="COG1450">
    <property type="taxonomic scope" value="Bacteria"/>
</dbReference>
<dbReference type="InterPro" id="IPR050810">
    <property type="entry name" value="Bact_Secretion_Sys_Channel"/>
</dbReference>
<dbReference type="PANTHER" id="PTHR30332:SF24">
    <property type="entry name" value="SECRETIN GSPD-RELATED"/>
    <property type="match status" value="1"/>
</dbReference>
<dbReference type="InterPro" id="IPR013358">
    <property type="entry name" value="Pilus_biogenesis_MshL"/>
</dbReference>
<dbReference type="PRINTS" id="PR00811">
    <property type="entry name" value="BCTERIALGSPD"/>
</dbReference>
<keyword evidence="7" id="KW-1185">Reference proteome</keyword>
<dbReference type="PATRIC" id="fig|760154.4.peg.1233"/>
<dbReference type="EMBL" id="CP003333">
    <property type="protein sequence ID" value="AFL68522.1"/>
    <property type="molecule type" value="Genomic_DNA"/>
</dbReference>
<evidence type="ECO:0000313" key="7">
    <source>
        <dbReference type="Proteomes" id="UP000006176"/>
    </source>
</evidence>
<dbReference type="GO" id="GO:0009306">
    <property type="term" value="P:protein secretion"/>
    <property type="evidence" value="ECO:0007669"/>
    <property type="project" value="InterPro"/>
</dbReference>
<dbReference type="GO" id="GO:0015627">
    <property type="term" value="C:type II protein secretion system complex"/>
    <property type="evidence" value="ECO:0007669"/>
    <property type="project" value="TreeGrafter"/>
</dbReference>
<evidence type="ECO:0000256" key="2">
    <source>
        <dbReference type="ARBA" id="ARBA00022729"/>
    </source>
</evidence>
<keyword evidence="3" id="KW-0472">Membrane</keyword>
<evidence type="ECO:0000256" key="4">
    <source>
        <dbReference type="RuleBase" id="RU004003"/>
    </source>
</evidence>
<evidence type="ECO:0000313" key="6">
    <source>
        <dbReference type="EMBL" id="AFL68522.1"/>
    </source>
</evidence>
<dbReference type="NCBIfam" id="TIGR02519">
    <property type="entry name" value="pilus_MshL"/>
    <property type="match status" value="1"/>
</dbReference>
<dbReference type="InterPro" id="IPR004846">
    <property type="entry name" value="T2SS/T3SS_dom"/>
</dbReference>
<dbReference type="GO" id="GO:0016020">
    <property type="term" value="C:membrane"/>
    <property type="evidence" value="ECO:0007669"/>
    <property type="project" value="UniProtKB-SubCell"/>
</dbReference>
<comment type="subcellular location">
    <subcellularLocation>
        <location evidence="1">Membrane</location>
    </subcellularLocation>
</comment>
<name>I3XX48_SULBS</name>
<protein>
    <submittedName>
        <fullName evidence="6">MSHA-type pilus biogenesis protein MshL</fullName>
    </submittedName>
</protein>
<evidence type="ECO:0000256" key="1">
    <source>
        <dbReference type="ARBA" id="ARBA00004370"/>
    </source>
</evidence>
<dbReference type="Proteomes" id="UP000006176">
    <property type="component" value="Chromosome"/>
</dbReference>
<dbReference type="OrthoDB" id="9775455at2"/>